<dbReference type="RefSeq" id="WP_077347416.1">
    <property type="nucleotide sequence ID" value="NZ_CP019607.1"/>
</dbReference>
<dbReference type="Pfam" id="PF11716">
    <property type="entry name" value="MDMPI_N"/>
    <property type="match status" value="1"/>
</dbReference>
<proteinExistence type="predicted"/>
<gene>
    <name evidence="2" type="ORF">BW733_01965</name>
</gene>
<dbReference type="Gene3D" id="1.20.120.450">
    <property type="entry name" value="dinb family like domain"/>
    <property type="match status" value="1"/>
</dbReference>
<evidence type="ECO:0000313" key="3">
    <source>
        <dbReference type="Proteomes" id="UP000188235"/>
    </source>
</evidence>
<dbReference type="InterPro" id="IPR034660">
    <property type="entry name" value="DinB/YfiT-like"/>
</dbReference>
<reference evidence="2 3" key="1">
    <citation type="journal article" date="2008" name="Int. J. Syst. Evol. Microbiol.">
        <title>Tessaracoccus flavescens sp. nov., isolated from marine sediment.</title>
        <authorList>
            <person name="Lee D.W."/>
            <person name="Lee S.D."/>
        </authorList>
    </citation>
    <scope>NUCLEOTIDE SEQUENCE [LARGE SCALE GENOMIC DNA]</scope>
    <source>
        <strain evidence="2 3">SST-39T</strain>
    </source>
</reference>
<dbReference type="OrthoDB" id="5118203at2"/>
<dbReference type="NCBIfam" id="TIGR03083">
    <property type="entry name" value="maleylpyruvate isomerase family mycothiol-dependent enzyme"/>
    <property type="match status" value="1"/>
</dbReference>
<dbReference type="EMBL" id="CP019607">
    <property type="protein sequence ID" value="AQP49777.1"/>
    <property type="molecule type" value="Genomic_DNA"/>
</dbReference>
<dbReference type="InterPro" id="IPR024344">
    <property type="entry name" value="MDMPI_metal-binding"/>
</dbReference>
<evidence type="ECO:0000259" key="1">
    <source>
        <dbReference type="Pfam" id="PF11716"/>
    </source>
</evidence>
<accession>A0A1Q2CUK5</accession>
<feature type="domain" description="Mycothiol-dependent maleylpyruvate isomerase metal-binding" evidence="1">
    <location>
        <begin position="29"/>
        <end position="149"/>
    </location>
</feature>
<dbReference type="Proteomes" id="UP000188235">
    <property type="component" value="Chromosome"/>
</dbReference>
<sequence>MPTNRAMFAEVVNAVRDHTALMLGTTISYSEEDWAAPTGLSGWTRSHVAAHLADGADAMFRVIKGLEDGAPIRMYDSAKAKHRAIELGALTSPLDLQIRLDTSASALQREFAALEGDTRPVTLRAGYRIPANQIPLARLGEVVLHHMDLGSHFTTADLTPDIAVELLAFNVERIGRRDDYPPLLLVADEGFEGSVGRAGSPTRMHGPAGDLVAWLVRGTESGRIYRSGDAGA</sequence>
<dbReference type="InterPro" id="IPR017517">
    <property type="entry name" value="Maleyloyr_isom"/>
</dbReference>
<dbReference type="GO" id="GO:0046872">
    <property type="term" value="F:metal ion binding"/>
    <property type="evidence" value="ECO:0007669"/>
    <property type="project" value="InterPro"/>
</dbReference>
<organism evidence="2 3">
    <name type="scientific">Tessaracoccus flavescens</name>
    <dbReference type="NCBI Taxonomy" id="399497"/>
    <lineage>
        <taxon>Bacteria</taxon>
        <taxon>Bacillati</taxon>
        <taxon>Actinomycetota</taxon>
        <taxon>Actinomycetes</taxon>
        <taxon>Propionibacteriales</taxon>
        <taxon>Propionibacteriaceae</taxon>
        <taxon>Tessaracoccus</taxon>
    </lineage>
</organism>
<evidence type="ECO:0000313" key="2">
    <source>
        <dbReference type="EMBL" id="AQP49777.1"/>
    </source>
</evidence>
<keyword evidence="3" id="KW-1185">Reference proteome</keyword>
<dbReference type="AlphaFoldDB" id="A0A1Q2CUK5"/>
<dbReference type="SUPFAM" id="SSF109854">
    <property type="entry name" value="DinB/YfiT-like putative metalloenzymes"/>
    <property type="match status" value="1"/>
</dbReference>
<name>A0A1Q2CUK5_9ACTN</name>
<protein>
    <recommendedName>
        <fullName evidence="1">Mycothiol-dependent maleylpyruvate isomerase metal-binding domain-containing protein</fullName>
    </recommendedName>
</protein>
<dbReference type="STRING" id="399497.BW733_01965"/>
<dbReference type="KEGG" id="tfa:BW733_01965"/>